<keyword evidence="3" id="KW-0413">Isomerase</keyword>
<reference evidence="8 9" key="1">
    <citation type="submission" date="2014-08" db="EMBL/GenBank/DDBJ databases">
        <title>Clostridium innocuum, an unnegligible vancomycin-resistant pathogen causing extra-intestinal infections.</title>
        <authorList>
            <person name="Feng Y."/>
            <person name="Chiu C.-H."/>
        </authorList>
    </citation>
    <scope>NUCLEOTIDE SEQUENCE [LARGE SCALE GENOMIC DNA]</scope>
    <source>
        <strain evidence="8 9">AN88</strain>
    </source>
</reference>
<dbReference type="Gene3D" id="2.30.30.940">
    <property type="match status" value="1"/>
</dbReference>
<keyword evidence="1 3" id="KW-0547">Nucleotide-binding</keyword>
<dbReference type="Pfam" id="PF13538">
    <property type="entry name" value="UvrD_C_2"/>
    <property type="match status" value="1"/>
</dbReference>
<feature type="domain" description="ATP-dependent RecD2 DNA helicase SH3" evidence="6">
    <location>
        <begin position="557"/>
        <end position="616"/>
    </location>
</feature>
<dbReference type="GO" id="GO:0003677">
    <property type="term" value="F:DNA binding"/>
    <property type="evidence" value="ECO:0007669"/>
    <property type="project" value="UniProtKB-UniRule"/>
</dbReference>
<dbReference type="InterPro" id="IPR029493">
    <property type="entry name" value="RecD2-like_HHH"/>
</dbReference>
<dbReference type="GO" id="GO:0017116">
    <property type="term" value="F:single-stranded DNA helicase activity"/>
    <property type="evidence" value="ECO:0007669"/>
    <property type="project" value="TreeGrafter"/>
</dbReference>
<comment type="caution">
    <text evidence="8">The sequence shown here is derived from an EMBL/GenBank/DDBJ whole genome shotgun (WGS) entry which is preliminary data.</text>
</comment>
<comment type="function">
    <text evidence="3">DNA-dependent ATPase and ATP-dependent 5'-3' DNA helicase. Has no activity on blunt DNA or DNA with 3'-overhangs, requires at least 10 bases of 5'-ssDNA for helicase activity.</text>
</comment>
<dbReference type="AlphaFoldDB" id="A0A099I3K8"/>
<proteinExistence type="inferred from homology"/>
<dbReference type="Gene3D" id="3.40.50.300">
    <property type="entry name" value="P-loop containing nucleotide triphosphate hydrolases"/>
    <property type="match status" value="2"/>
</dbReference>
<name>A0A099I3K8_CLOIN</name>
<feature type="domain" description="ATP-dependent RecD2 DNA helicase OB-fold" evidence="7">
    <location>
        <begin position="8"/>
        <end position="80"/>
    </location>
</feature>
<gene>
    <name evidence="3" type="primary">recD2</name>
    <name evidence="8" type="ORF">CIAN88_18905</name>
</gene>
<sequence>MDEEEIILKAKHLHTIFRNDTNGYTVAKFVTYDANEEDFTATGYFSELNEDVLYKLHGDYVDHPRYGMQFQVAAYEKMMPNDESTLIRYFSSSLFPGIGAQTAKSIVEALGEDAIEIIKENPETLKQITTLNARKRASIIQGIMEHEEADDSVVFFTRMGISVKTIMKMEAAYGDAMISMVKENPYRLIEEIDGIGFKTADKLAKELAFAEDHPYRIKAVILSCVLDLCMASGDTYTTLEQIQKRFCKEFDASVEIAPYLEELELDRLIMIEDGRIYHHTQYDAQNGIASFLAGFPYLESEEEVSFDVEDIGIMEQKFHIRYEDKQKEAITAFFKEPFLILTGGPGTGKTTIVKGILDLYQRYYPSDTIALCAPTGRAAKRLSELSSTAATTIHSLLKWDLETNTFLVNDKDPIQADLLIIDEFSMVDQWLFYHLLRACRMVKRIVVIGDEDQLPSVGCGCVLKDLIESACFPLVRLNKIFRQSEGSDVVTLAHQIREGSADILDHAKDIAFFPCQNYEVRDLILSVVSNALDKGYDPKEIQVLAPMYGGVAGIDALNNALQKMMNPSDSYKKELKVGYRLFREHDKILQLKNQPEDEVYNGDIGEIIEISYRDDNVHQKNCITADFDGVLVEYSGEQIYNITHAYATSIHKAQGSEYAIVIMPIVKDYRYMLQKRLIYTGVTRAKRSLVLLGDKEVFLHALRVEDRHVRRSTLQEKIKEMMG</sequence>
<evidence type="ECO:0000313" key="9">
    <source>
        <dbReference type="Proteomes" id="UP000030008"/>
    </source>
</evidence>
<feature type="domain" description="UvrD-like helicase C-terminal" evidence="4">
    <location>
        <begin position="644"/>
        <end position="692"/>
    </location>
</feature>
<protein>
    <recommendedName>
        <fullName evidence="3">ATP-dependent RecD2 DNA helicase</fullName>
        <ecNumber evidence="3">5.6.2.3</ecNumber>
    </recommendedName>
    <alternativeName>
        <fullName evidence="3">DNA 5'-3' helicase subunit RecD2</fullName>
    </alternativeName>
</protein>
<evidence type="ECO:0000259" key="6">
    <source>
        <dbReference type="Pfam" id="PF18335"/>
    </source>
</evidence>
<keyword evidence="3" id="KW-0378">Hydrolase</keyword>
<dbReference type="GO" id="GO:0016887">
    <property type="term" value="F:ATP hydrolysis activity"/>
    <property type="evidence" value="ECO:0007669"/>
    <property type="project" value="RHEA"/>
</dbReference>
<dbReference type="Pfam" id="PF14490">
    <property type="entry name" value="HHH_RecD2"/>
    <property type="match status" value="1"/>
</dbReference>
<dbReference type="CDD" id="cd18809">
    <property type="entry name" value="SF1_C_RecD"/>
    <property type="match status" value="1"/>
</dbReference>
<comment type="catalytic activity">
    <reaction evidence="3">
        <text>ATP + H2O = ADP + phosphate + H(+)</text>
        <dbReference type="Rhea" id="RHEA:13065"/>
        <dbReference type="ChEBI" id="CHEBI:15377"/>
        <dbReference type="ChEBI" id="CHEBI:15378"/>
        <dbReference type="ChEBI" id="CHEBI:30616"/>
        <dbReference type="ChEBI" id="CHEBI:43474"/>
        <dbReference type="ChEBI" id="CHEBI:456216"/>
        <dbReference type="EC" id="5.6.2.3"/>
    </reaction>
</comment>
<dbReference type="PANTHER" id="PTHR43788:SF6">
    <property type="entry name" value="DNA HELICASE B"/>
    <property type="match status" value="1"/>
</dbReference>
<dbReference type="InterPro" id="IPR027417">
    <property type="entry name" value="P-loop_NTPase"/>
</dbReference>
<dbReference type="GO" id="GO:0043139">
    <property type="term" value="F:5'-3' DNA helicase activity"/>
    <property type="evidence" value="ECO:0007669"/>
    <property type="project" value="UniProtKB-UniRule"/>
</dbReference>
<dbReference type="RefSeq" id="WP_044907394.1">
    <property type="nucleotide sequence ID" value="NZ_JQIF01000097.1"/>
</dbReference>
<feature type="domain" description="ATP-dependent RecD2 DNA helicase-like helix-hairpin-helix" evidence="5">
    <location>
        <begin position="145"/>
        <end position="236"/>
    </location>
</feature>
<keyword evidence="3" id="KW-0238">DNA-binding</keyword>
<dbReference type="PANTHER" id="PTHR43788">
    <property type="entry name" value="DNA2/NAM7 HELICASE FAMILY MEMBER"/>
    <property type="match status" value="1"/>
</dbReference>
<evidence type="ECO:0000256" key="1">
    <source>
        <dbReference type="ARBA" id="ARBA00022741"/>
    </source>
</evidence>
<evidence type="ECO:0000256" key="3">
    <source>
        <dbReference type="HAMAP-Rule" id="MF_01488"/>
    </source>
</evidence>
<dbReference type="Pfam" id="PF18335">
    <property type="entry name" value="SH3_13"/>
    <property type="match status" value="1"/>
</dbReference>
<keyword evidence="2 3" id="KW-0067">ATP-binding</keyword>
<dbReference type="InterPro" id="IPR006345">
    <property type="entry name" value="RecD2"/>
</dbReference>
<dbReference type="GO" id="GO:0005524">
    <property type="term" value="F:ATP binding"/>
    <property type="evidence" value="ECO:0007669"/>
    <property type="project" value="UniProtKB-UniRule"/>
</dbReference>
<dbReference type="Proteomes" id="UP000030008">
    <property type="component" value="Unassembled WGS sequence"/>
</dbReference>
<dbReference type="NCBIfam" id="TIGR01448">
    <property type="entry name" value="recD_rel"/>
    <property type="match status" value="1"/>
</dbReference>
<dbReference type="InterPro" id="IPR050534">
    <property type="entry name" value="Coronavir_polyprotein_1ab"/>
</dbReference>
<evidence type="ECO:0000259" key="7">
    <source>
        <dbReference type="Pfam" id="PF23139"/>
    </source>
</evidence>
<dbReference type="GO" id="GO:0006310">
    <property type="term" value="P:DNA recombination"/>
    <property type="evidence" value="ECO:0007669"/>
    <property type="project" value="InterPro"/>
</dbReference>
<dbReference type="EMBL" id="JQIF01000097">
    <property type="protein sequence ID" value="KGJ51827.1"/>
    <property type="molecule type" value="Genomic_DNA"/>
</dbReference>
<organism evidence="8 9">
    <name type="scientific">Clostridium innocuum</name>
    <dbReference type="NCBI Taxonomy" id="1522"/>
    <lineage>
        <taxon>Bacteria</taxon>
        <taxon>Bacillati</taxon>
        <taxon>Bacillota</taxon>
        <taxon>Clostridia</taxon>
        <taxon>Eubacteriales</taxon>
        <taxon>Clostridiaceae</taxon>
        <taxon>Clostridium</taxon>
    </lineage>
</organism>
<dbReference type="Pfam" id="PF13245">
    <property type="entry name" value="AAA_19"/>
    <property type="match status" value="1"/>
</dbReference>
<evidence type="ECO:0000256" key="2">
    <source>
        <dbReference type="ARBA" id="ARBA00022840"/>
    </source>
</evidence>
<dbReference type="InterPro" id="IPR055446">
    <property type="entry name" value="RecD2_N_OB"/>
</dbReference>
<accession>A0A099I3K8</accession>
<dbReference type="GO" id="GO:0009338">
    <property type="term" value="C:exodeoxyribonuclease V complex"/>
    <property type="evidence" value="ECO:0007669"/>
    <property type="project" value="TreeGrafter"/>
</dbReference>
<evidence type="ECO:0000259" key="5">
    <source>
        <dbReference type="Pfam" id="PF14490"/>
    </source>
</evidence>
<comment type="similarity">
    <text evidence="3">Belongs to the RecD family. RecD2 subfamily.</text>
</comment>
<dbReference type="InterPro" id="IPR027785">
    <property type="entry name" value="UvrD-like_helicase_C"/>
</dbReference>
<evidence type="ECO:0000259" key="4">
    <source>
        <dbReference type="Pfam" id="PF13538"/>
    </source>
</evidence>
<dbReference type="EC" id="5.6.2.3" evidence="3"/>
<evidence type="ECO:0000313" key="8">
    <source>
        <dbReference type="EMBL" id="KGJ51827.1"/>
    </source>
</evidence>
<dbReference type="CDD" id="cd17933">
    <property type="entry name" value="DEXSc_RecD-like"/>
    <property type="match status" value="1"/>
</dbReference>
<dbReference type="InterPro" id="IPR041451">
    <property type="entry name" value="RecD2_SH13"/>
</dbReference>
<dbReference type="SUPFAM" id="SSF52540">
    <property type="entry name" value="P-loop containing nucleoside triphosphate hydrolases"/>
    <property type="match status" value="1"/>
</dbReference>
<dbReference type="Gene3D" id="1.10.10.2220">
    <property type="match status" value="1"/>
</dbReference>
<dbReference type="HAMAP" id="MF_01488">
    <property type="entry name" value="RecD2"/>
    <property type="match status" value="1"/>
</dbReference>
<keyword evidence="3" id="KW-0347">Helicase</keyword>
<dbReference type="Pfam" id="PF23139">
    <property type="entry name" value="OB_YrrC"/>
    <property type="match status" value="1"/>
</dbReference>
<feature type="binding site" evidence="3">
    <location>
        <begin position="346"/>
        <end position="350"/>
    </location>
    <ligand>
        <name>ATP</name>
        <dbReference type="ChEBI" id="CHEBI:30616"/>
    </ligand>
</feature>